<protein>
    <submittedName>
        <fullName evidence="2">Uncharacterized protein</fullName>
    </submittedName>
</protein>
<evidence type="ECO:0000313" key="3">
    <source>
        <dbReference type="Proteomes" id="UP000626092"/>
    </source>
</evidence>
<feature type="compositionally biased region" description="Acidic residues" evidence="1">
    <location>
        <begin position="145"/>
        <end position="154"/>
    </location>
</feature>
<feature type="compositionally biased region" description="Basic and acidic residues" evidence="1">
    <location>
        <begin position="134"/>
        <end position="144"/>
    </location>
</feature>
<dbReference type="Proteomes" id="UP000626092">
    <property type="component" value="Unassembled WGS sequence"/>
</dbReference>
<proteinExistence type="predicted"/>
<accession>A0A834GBF5</accession>
<reference evidence="2" key="1">
    <citation type="submission" date="2019-11" db="EMBL/GenBank/DDBJ databases">
        <authorList>
            <person name="Liu Y."/>
            <person name="Hou J."/>
            <person name="Li T.-Q."/>
            <person name="Guan C.-H."/>
            <person name="Wu X."/>
            <person name="Wu H.-Z."/>
            <person name="Ling F."/>
            <person name="Zhang R."/>
            <person name="Shi X.-G."/>
            <person name="Ren J.-P."/>
            <person name="Chen E.-F."/>
            <person name="Sun J.-M."/>
        </authorList>
    </citation>
    <scope>NUCLEOTIDE SEQUENCE</scope>
    <source>
        <strain evidence="2">Adult_tree_wgs_1</strain>
        <tissue evidence="2">Leaves</tissue>
    </source>
</reference>
<name>A0A834GBF5_RHOSS</name>
<feature type="region of interest" description="Disordered" evidence="1">
    <location>
        <begin position="134"/>
        <end position="154"/>
    </location>
</feature>
<keyword evidence="3" id="KW-1185">Reference proteome</keyword>
<comment type="caution">
    <text evidence="2">The sequence shown here is derived from an EMBL/GenBank/DDBJ whole genome shotgun (WGS) entry which is preliminary data.</text>
</comment>
<evidence type="ECO:0000256" key="1">
    <source>
        <dbReference type="SAM" id="MobiDB-lite"/>
    </source>
</evidence>
<evidence type="ECO:0000313" key="2">
    <source>
        <dbReference type="EMBL" id="KAF7127549.1"/>
    </source>
</evidence>
<feature type="region of interest" description="Disordered" evidence="1">
    <location>
        <begin position="1"/>
        <end position="26"/>
    </location>
</feature>
<sequence length="154" mass="17244">MEWGRSAMEGGGPTSPQQEASVGEDGRTGLIQRERVKVGKKPKLAMTANIKVGGTVQKRWILNAIRLILYNDLKKMVELDFNAGPGQFPAVLCFLPMDWLLEKVNNPIVFEAIDPFFVPSDVLNVFEILAKRQENAREGERAKDEEEIDSAEEN</sequence>
<organism evidence="2 3">
    <name type="scientific">Rhododendron simsii</name>
    <name type="common">Sims's rhododendron</name>
    <dbReference type="NCBI Taxonomy" id="118357"/>
    <lineage>
        <taxon>Eukaryota</taxon>
        <taxon>Viridiplantae</taxon>
        <taxon>Streptophyta</taxon>
        <taxon>Embryophyta</taxon>
        <taxon>Tracheophyta</taxon>
        <taxon>Spermatophyta</taxon>
        <taxon>Magnoliopsida</taxon>
        <taxon>eudicotyledons</taxon>
        <taxon>Gunneridae</taxon>
        <taxon>Pentapetalae</taxon>
        <taxon>asterids</taxon>
        <taxon>Ericales</taxon>
        <taxon>Ericaceae</taxon>
        <taxon>Ericoideae</taxon>
        <taxon>Rhodoreae</taxon>
        <taxon>Rhododendron</taxon>
    </lineage>
</organism>
<dbReference type="AlphaFoldDB" id="A0A834GBF5"/>
<gene>
    <name evidence="2" type="ORF">RHSIM_Rhsim11G0114300</name>
</gene>
<dbReference type="EMBL" id="WJXA01000011">
    <property type="protein sequence ID" value="KAF7127549.1"/>
    <property type="molecule type" value="Genomic_DNA"/>
</dbReference>
<dbReference type="OrthoDB" id="10515906at2759"/>